<evidence type="ECO:0000256" key="1">
    <source>
        <dbReference type="ARBA" id="ARBA00005791"/>
    </source>
</evidence>
<dbReference type="SUPFAM" id="SSF52833">
    <property type="entry name" value="Thioredoxin-like"/>
    <property type="match status" value="1"/>
</dbReference>
<evidence type="ECO:0000313" key="8">
    <source>
        <dbReference type="EMBL" id="ERG64038.1"/>
    </source>
</evidence>
<keyword evidence="6" id="KW-0472">Membrane</keyword>
<keyword evidence="4" id="KW-1015">Disulfide bond</keyword>
<dbReference type="GO" id="GO:0016491">
    <property type="term" value="F:oxidoreductase activity"/>
    <property type="evidence" value="ECO:0007669"/>
    <property type="project" value="UniProtKB-KW"/>
</dbReference>
<dbReference type="PANTHER" id="PTHR13887:SF14">
    <property type="entry name" value="DISULFIDE BOND FORMATION PROTEIN D"/>
    <property type="match status" value="1"/>
</dbReference>
<keyword evidence="5" id="KW-0676">Redox-active center</keyword>
<keyword evidence="6" id="KW-0812">Transmembrane</keyword>
<reference evidence="8 9" key="1">
    <citation type="journal article" date="2013" name="Genome Announc.">
        <title>First draft genome sequence from a member of the genus agrococcus, isolated from modern microbialites.</title>
        <authorList>
            <person name="White R.A.III."/>
            <person name="Grassa C.J."/>
            <person name="Suttle C.A."/>
        </authorList>
    </citation>
    <scope>NUCLEOTIDE SEQUENCE [LARGE SCALE GENOMIC DNA]</scope>
    <source>
        <strain evidence="8 9">RW1</strain>
    </source>
</reference>
<evidence type="ECO:0000256" key="2">
    <source>
        <dbReference type="ARBA" id="ARBA00022729"/>
    </source>
</evidence>
<dbReference type="InterPro" id="IPR036249">
    <property type="entry name" value="Thioredoxin-like_sf"/>
</dbReference>
<feature type="domain" description="Thioredoxin" evidence="7">
    <location>
        <begin position="35"/>
        <end position="227"/>
    </location>
</feature>
<evidence type="ECO:0000256" key="6">
    <source>
        <dbReference type="SAM" id="Phobius"/>
    </source>
</evidence>
<dbReference type="InterPro" id="IPR012336">
    <property type="entry name" value="Thioredoxin-like_fold"/>
</dbReference>
<dbReference type="Proteomes" id="UP000016462">
    <property type="component" value="Unassembled WGS sequence"/>
</dbReference>
<dbReference type="InterPro" id="IPR013766">
    <property type="entry name" value="Thioredoxin_domain"/>
</dbReference>
<keyword evidence="3" id="KW-0560">Oxidoreductase</keyword>
<proteinExistence type="inferred from homology"/>
<dbReference type="OrthoDB" id="117402at2"/>
<feature type="transmembrane region" description="Helical" evidence="6">
    <location>
        <begin position="6"/>
        <end position="27"/>
    </location>
</feature>
<keyword evidence="2" id="KW-0732">Signal</keyword>
<dbReference type="PANTHER" id="PTHR13887">
    <property type="entry name" value="GLUTATHIONE S-TRANSFERASE KAPPA"/>
    <property type="match status" value="1"/>
</dbReference>
<comment type="similarity">
    <text evidence="1">Belongs to the thioredoxin family. DsbA subfamily.</text>
</comment>
<dbReference type="RefSeq" id="WP_021010704.1">
    <property type="nucleotide sequence ID" value="NZ_ASHR01000026.1"/>
</dbReference>
<comment type="caution">
    <text evidence="8">The sequence shown here is derived from an EMBL/GenBank/DDBJ whole genome shotgun (WGS) entry which is preliminary data.</text>
</comment>
<dbReference type="PROSITE" id="PS51352">
    <property type="entry name" value="THIOREDOXIN_2"/>
    <property type="match status" value="1"/>
</dbReference>
<keyword evidence="6" id="KW-1133">Transmembrane helix</keyword>
<sequence length="227" mass="24138">MRTRSLTAVSIILGAVAIVAIVVLLVVRPWEADGAAVVREAPSESATAEAALPPLVDETTHLLNDAGADAPVVVEFLDFECEACGAVYPTMEELRQKYDGEVTFAVRYFPLPGHFNSGNAAVAVEAAAQQGAFEAMYQRMFETQPAWGEAQTSAADVFRGYAQELGLDMAAYDAAIADPATLARVEQDFQAGVALGVDRTPSIFIDGERLDLQAIGDIETAIQATLE</sequence>
<evidence type="ECO:0000256" key="3">
    <source>
        <dbReference type="ARBA" id="ARBA00023002"/>
    </source>
</evidence>
<evidence type="ECO:0000256" key="5">
    <source>
        <dbReference type="ARBA" id="ARBA00023284"/>
    </source>
</evidence>
<organism evidence="8 9">
    <name type="scientific">Agrococcus pavilionensis RW1</name>
    <dbReference type="NCBI Taxonomy" id="1330458"/>
    <lineage>
        <taxon>Bacteria</taxon>
        <taxon>Bacillati</taxon>
        <taxon>Actinomycetota</taxon>
        <taxon>Actinomycetes</taxon>
        <taxon>Micrococcales</taxon>
        <taxon>Microbacteriaceae</taxon>
        <taxon>Agrococcus</taxon>
    </lineage>
</organism>
<evidence type="ECO:0000256" key="4">
    <source>
        <dbReference type="ARBA" id="ARBA00023157"/>
    </source>
</evidence>
<dbReference type="Gene3D" id="3.40.30.10">
    <property type="entry name" value="Glutaredoxin"/>
    <property type="match status" value="1"/>
</dbReference>
<evidence type="ECO:0000313" key="9">
    <source>
        <dbReference type="Proteomes" id="UP000016462"/>
    </source>
</evidence>
<keyword evidence="9" id="KW-1185">Reference proteome</keyword>
<accession>U1LAF1</accession>
<dbReference type="AlphaFoldDB" id="U1LAF1"/>
<evidence type="ECO:0000259" key="7">
    <source>
        <dbReference type="PROSITE" id="PS51352"/>
    </source>
</evidence>
<dbReference type="Pfam" id="PF13462">
    <property type="entry name" value="Thioredoxin_4"/>
    <property type="match status" value="1"/>
</dbReference>
<name>U1LAF1_9MICO</name>
<dbReference type="EMBL" id="ASHR01000026">
    <property type="protein sequence ID" value="ERG64038.1"/>
    <property type="molecule type" value="Genomic_DNA"/>
</dbReference>
<gene>
    <name evidence="8" type="ORF">L332_06145</name>
</gene>
<protein>
    <recommendedName>
        <fullName evidence="7">Thioredoxin domain-containing protein</fullName>
    </recommendedName>
</protein>